<dbReference type="Gene3D" id="2.150.10.10">
    <property type="entry name" value="Serralysin-like metalloprotease, C-terminal"/>
    <property type="match status" value="3"/>
</dbReference>
<dbReference type="InterPro" id="IPR018511">
    <property type="entry name" value="Hemolysin-typ_Ca-bd_CS"/>
</dbReference>
<dbReference type="SUPFAM" id="SSF51120">
    <property type="entry name" value="beta-Roll"/>
    <property type="match status" value="6"/>
</dbReference>
<dbReference type="PRINTS" id="PR00313">
    <property type="entry name" value="CABNDNGRPT"/>
</dbReference>
<dbReference type="PANTHER" id="PTHR38340:SF1">
    <property type="entry name" value="S-LAYER PROTEIN"/>
    <property type="match status" value="1"/>
</dbReference>
<dbReference type="EMBL" id="CP003659">
    <property type="protein sequence ID" value="AFZ55782.1"/>
    <property type="molecule type" value="Genomic_DNA"/>
</dbReference>
<comment type="subcellular location">
    <subcellularLocation>
        <location evidence="1">Secreted</location>
    </subcellularLocation>
</comment>
<dbReference type="PANTHER" id="PTHR38340">
    <property type="entry name" value="S-LAYER PROTEIN"/>
    <property type="match status" value="1"/>
</dbReference>
<dbReference type="PATRIC" id="fig|272123.3.peg.189"/>
<dbReference type="GO" id="GO:0005509">
    <property type="term" value="F:calcium ion binding"/>
    <property type="evidence" value="ECO:0007669"/>
    <property type="project" value="InterPro"/>
</dbReference>
<dbReference type="PROSITE" id="PS00330">
    <property type="entry name" value="HEMOLYSIN_CALCIUM"/>
    <property type="match status" value="12"/>
</dbReference>
<dbReference type="RefSeq" id="WP_015212438.1">
    <property type="nucleotide sequence ID" value="NC_019771.1"/>
</dbReference>
<reference evidence="4" key="1">
    <citation type="journal article" date="2013" name="Proc. Natl. Acad. Sci. U.S.A.">
        <title>Improving the coverage of the cyanobacterial phylum using diversity-driven genome sequencing.</title>
        <authorList>
            <person name="Shih P.M."/>
            <person name="Wu D."/>
            <person name="Latifi A."/>
            <person name="Axen S.D."/>
            <person name="Fewer D.P."/>
            <person name="Talla E."/>
            <person name="Calteau A."/>
            <person name="Cai F."/>
            <person name="Tandeau de Marsac N."/>
            <person name="Rippka R."/>
            <person name="Herdman M."/>
            <person name="Sivonen K."/>
            <person name="Coursin T."/>
            <person name="Laurent T."/>
            <person name="Goodwin L."/>
            <person name="Nolan M."/>
            <person name="Davenport K.W."/>
            <person name="Han C.S."/>
            <person name="Rubin E.M."/>
            <person name="Eisen J.A."/>
            <person name="Woyke T."/>
            <person name="Gugger M."/>
            <person name="Kerfeld C.A."/>
        </authorList>
    </citation>
    <scope>NUCLEOTIDE SEQUENCE [LARGE SCALE GENOMIC DNA]</scope>
    <source>
        <strain evidence="4">ATCC 27899 / PCC 7122</strain>
    </source>
</reference>
<proteinExistence type="predicted"/>
<dbReference type="eggNOG" id="COG2931">
    <property type="taxonomic scope" value="Bacteria"/>
</dbReference>
<organism evidence="3 4">
    <name type="scientific">Anabaena cylindrica (strain ATCC 27899 / PCC 7122)</name>
    <dbReference type="NCBI Taxonomy" id="272123"/>
    <lineage>
        <taxon>Bacteria</taxon>
        <taxon>Bacillati</taxon>
        <taxon>Cyanobacteriota</taxon>
        <taxon>Cyanophyceae</taxon>
        <taxon>Nostocales</taxon>
        <taxon>Nostocaceae</taxon>
        <taxon>Anabaena</taxon>
    </lineage>
</organism>
<evidence type="ECO:0000313" key="3">
    <source>
        <dbReference type="EMBL" id="AFZ55782.1"/>
    </source>
</evidence>
<dbReference type="Proteomes" id="UP000010474">
    <property type="component" value="Chromosome"/>
</dbReference>
<dbReference type="Pfam" id="PF00353">
    <property type="entry name" value="HemolysinCabind"/>
    <property type="match status" value="7"/>
</dbReference>
<dbReference type="STRING" id="272123.Anacy_0174"/>
<dbReference type="HOGENOM" id="CLU_383416_0_0_3"/>
<name>K9ZB23_ANACC</name>
<dbReference type="AlphaFoldDB" id="K9ZB23"/>
<evidence type="ECO:0000256" key="2">
    <source>
        <dbReference type="ARBA" id="ARBA00022525"/>
    </source>
</evidence>
<protein>
    <submittedName>
        <fullName evidence="3">Hemolysin-type calcium-binding region</fullName>
    </submittedName>
</protein>
<dbReference type="InterPro" id="IPR050557">
    <property type="entry name" value="RTX_toxin/Mannuronan_C5-epim"/>
</dbReference>
<evidence type="ECO:0000256" key="1">
    <source>
        <dbReference type="ARBA" id="ARBA00004613"/>
    </source>
</evidence>
<dbReference type="KEGG" id="acy:Anacy_0174"/>
<dbReference type="InterPro" id="IPR011049">
    <property type="entry name" value="Serralysin-like_metalloprot_C"/>
</dbReference>
<evidence type="ECO:0000313" key="4">
    <source>
        <dbReference type="Proteomes" id="UP000010474"/>
    </source>
</evidence>
<accession>K9ZB23</accession>
<gene>
    <name evidence="3" type="ordered locus">Anacy_0174</name>
</gene>
<dbReference type="GO" id="GO:0005576">
    <property type="term" value="C:extracellular region"/>
    <property type="evidence" value="ECO:0007669"/>
    <property type="project" value="UniProtKB-SubCell"/>
</dbReference>
<keyword evidence="2" id="KW-0964">Secreted</keyword>
<keyword evidence="4" id="KW-1185">Reference proteome</keyword>
<dbReference type="InterPro" id="IPR001343">
    <property type="entry name" value="Hemolysn_Ca-bd"/>
</dbReference>
<sequence>MPRYTGDNNNNIFTAPNDGLSWVISGKGGDDILTGGNNDDIINGDEGNDTIYGGGGKDNINGGEGYDYIYGGDGDDILVDTQGSVDGGAGIDFLKADYSQFDNGAGIHVGWLGYNIIFSRVDGSGLLTYNNVERYEITGTKYVDILQGGDYNDNLNGEAGDDVIYGGGGNDHLNGGAGFDYLFGGDGNDNLIDIQGIVDGGAGSDTLKADYSLFNNGVGIEVGYNGENAIYSNYNINPNGLNSSIPASVLLTYSNVEKFEITGTQYNDILRGGANNDILNGGSGYNYLYSGAGNDNLINIQGFVDGGAGSDTLKADYSQFNNGVGIEVQYYGQNAIYSNDNSILPGSFLGYNASVLLTYSNVEKFDITGTQYADKLRGGANNDILDGGGGNDEISGGVGNDILNGGDGNDVLIDIDGIVDGGEGIDTLIADYSQFNNDAGVYFGVFSREGIHSLLGGEVLLDYTNIEQFHVTGTQYGDLLAGSDRNDILNGGAGNDGIGGGAGYDYLFGGDGDDTLVDIDGNVDGGAGTDTLKANYSQFNNGFGIEVGYNGENLIYSNILGSSGSTDLNPSYINASNSSSNPLYSGTSDSGSDDLSSSFTLLRYSNIEKFEITGTQYADKLRGSTGDDTLVGGFGNDILTGGSGADKFVFNSILEGLDIIKDFSWIEGDKIQISQVGFGITDLNSFSYNNATGGLLFQGNQFATLENIPAGFAVSLDVQLV</sequence>
<dbReference type="OrthoDB" id="507538at2"/>